<dbReference type="EMBL" id="JAODUP010003613">
    <property type="protein sequence ID" value="KAK2138183.1"/>
    <property type="molecule type" value="Genomic_DNA"/>
</dbReference>
<accession>A0AAD9IPA7</accession>
<dbReference type="AlphaFoldDB" id="A0AAD9IPA7"/>
<sequence>MSNILHQQHWHCNQWHYIQILLDISVYSHLVSGLSFVLHHLLHVRYLLLSTGL</sequence>
<keyword evidence="1" id="KW-0812">Transmembrane</keyword>
<keyword evidence="1" id="KW-0472">Membrane</keyword>
<evidence type="ECO:0000313" key="2">
    <source>
        <dbReference type="EMBL" id="KAK2138183.1"/>
    </source>
</evidence>
<name>A0AAD9IPA7_9ANNE</name>
<gene>
    <name evidence="2" type="ORF">LSH36_3616g00002</name>
</gene>
<keyword evidence="1" id="KW-1133">Transmembrane helix</keyword>
<evidence type="ECO:0000256" key="1">
    <source>
        <dbReference type="SAM" id="Phobius"/>
    </source>
</evidence>
<reference evidence="2" key="1">
    <citation type="journal article" date="2023" name="Mol. Biol. Evol.">
        <title>Third-Generation Sequencing Reveals the Adaptive Role of the Epigenome in Three Deep-Sea Polychaetes.</title>
        <authorList>
            <person name="Perez M."/>
            <person name="Aroh O."/>
            <person name="Sun Y."/>
            <person name="Lan Y."/>
            <person name="Juniper S.K."/>
            <person name="Young C.R."/>
            <person name="Angers B."/>
            <person name="Qian P.Y."/>
        </authorList>
    </citation>
    <scope>NUCLEOTIDE SEQUENCE</scope>
    <source>
        <strain evidence="2">P08H-3</strain>
    </source>
</reference>
<protein>
    <submittedName>
        <fullName evidence="2">Uncharacterized protein</fullName>
    </submittedName>
</protein>
<feature type="transmembrane region" description="Helical" evidence="1">
    <location>
        <begin position="20"/>
        <end position="42"/>
    </location>
</feature>
<comment type="caution">
    <text evidence="2">The sequence shown here is derived from an EMBL/GenBank/DDBJ whole genome shotgun (WGS) entry which is preliminary data.</text>
</comment>
<feature type="non-terminal residue" evidence="2">
    <location>
        <position position="53"/>
    </location>
</feature>
<evidence type="ECO:0000313" key="3">
    <source>
        <dbReference type="Proteomes" id="UP001208570"/>
    </source>
</evidence>
<keyword evidence="3" id="KW-1185">Reference proteome</keyword>
<proteinExistence type="predicted"/>
<dbReference type="Proteomes" id="UP001208570">
    <property type="component" value="Unassembled WGS sequence"/>
</dbReference>
<organism evidence="2 3">
    <name type="scientific">Paralvinella palmiformis</name>
    <dbReference type="NCBI Taxonomy" id="53620"/>
    <lineage>
        <taxon>Eukaryota</taxon>
        <taxon>Metazoa</taxon>
        <taxon>Spiralia</taxon>
        <taxon>Lophotrochozoa</taxon>
        <taxon>Annelida</taxon>
        <taxon>Polychaeta</taxon>
        <taxon>Sedentaria</taxon>
        <taxon>Canalipalpata</taxon>
        <taxon>Terebellida</taxon>
        <taxon>Terebelliformia</taxon>
        <taxon>Alvinellidae</taxon>
        <taxon>Paralvinella</taxon>
    </lineage>
</organism>